<organism evidence="2 3">
    <name type="scientific">Iphiclides podalirius</name>
    <name type="common">scarce swallowtail</name>
    <dbReference type="NCBI Taxonomy" id="110791"/>
    <lineage>
        <taxon>Eukaryota</taxon>
        <taxon>Metazoa</taxon>
        <taxon>Ecdysozoa</taxon>
        <taxon>Arthropoda</taxon>
        <taxon>Hexapoda</taxon>
        <taxon>Insecta</taxon>
        <taxon>Pterygota</taxon>
        <taxon>Neoptera</taxon>
        <taxon>Endopterygota</taxon>
        <taxon>Lepidoptera</taxon>
        <taxon>Glossata</taxon>
        <taxon>Ditrysia</taxon>
        <taxon>Papilionoidea</taxon>
        <taxon>Papilionidae</taxon>
        <taxon>Papilioninae</taxon>
        <taxon>Iphiclides</taxon>
    </lineage>
</organism>
<feature type="non-terminal residue" evidence="2">
    <location>
        <position position="1"/>
    </location>
</feature>
<accession>A0ABN8HQF2</accession>
<dbReference type="Proteomes" id="UP000837857">
    <property type="component" value="Chromosome 11"/>
</dbReference>
<sequence length="153" mass="16635">MAAYAHHTPRQVSDSLGRTRQGRQYLKLGERTGTKAVALVPISEQPNACTGDSRTWYLAGKSRAVRTRRMLSKPPLQAETSSGRDVCTGSPAGGWDRGMQQQTYGGCIDVWSRGIGESTSCDANGPEWPTAPLSLVANDWPALRPAVPCDYWI</sequence>
<evidence type="ECO:0000256" key="1">
    <source>
        <dbReference type="SAM" id="MobiDB-lite"/>
    </source>
</evidence>
<gene>
    <name evidence="2" type="ORF">IPOD504_LOCUS1954</name>
</gene>
<protein>
    <submittedName>
        <fullName evidence="2">Uncharacterized protein</fullName>
    </submittedName>
</protein>
<feature type="region of interest" description="Disordered" evidence="1">
    <location>
        <begin position="1"/>
        <end position="26"/>
    </location>
</feature>
<keyword evidence="3" id="KW-1185">Reference proteome</keyword>
<name>A0ABN8HQF2_9NEOP</name>
<dbReference type="EMBL" id="OW152823">
    <property type="protein sequence ID" value="CAH2039756.1"/>
    <property type="molecule type" value="Genomic_DNA"/>
</dbReference>
<evidence type="ECO:0000313" key="2">
    <source>
        <dbReference type="EMBL" id="CAH2039756.1"/>
    </source>
</evidence>
<reference evidence="2" key="1">
    <citation type="submission" date="2022-03" db="EMBL/GenBank/DDBJ databases">
        <authorList>
            <person name="Martin H S."/>
        </authorList>
    </citation>
    <scope>NUCLEOTIDE SEQUENCE</scope>
</reference>
<evidence type="ECO:0000313" key="3">
    <source>
        <dbReference type="Proteomes" id="UP000837857"/>
    </source>
</evidence>
<proteinExistence type="predicted"/>